<dbReference type="GO" id="GO:0005886">
    <property type="term" value="C:plasma membrane"/>
    <property type="evidence" value="ECO:0007669"/>
    <property type="project" value="UniProtKB-SubCell"/>
</dbReference>
<dbReference type="InterPro" id="IPR050086">
    <property type="entry name" value="MetN_ABC_transporter-like"/>
</dbReference>
<dbReference type="PANTHER" id="PTHR43166:SF9">
    <property type="entry name" value="GLUTAMATE_ASPARTATE IMPORT ATP-BINDING PROTEIN GLTL"/>
    <property type="match status" value="1"/>
</dbReference>
<keyword evidence="3" id="KW-0813">Transport</keyword>
<keyword evidence="8" id="KW-0472">Membrane</keyword>
<dbReference type="PANTHER" id="PTHR43166">
    <property type="entry name" value="AMINO ACID IMPORT ATP-BINDING PROTEIN"/>
    <property type="match status" value="1"/>
</dbReference>
<dbReference type="SMART" id="SM00382">
    <property type="entry name" value="AAA"/>
    <property type="match status" value="1"/>
</dbReference>
<dbReference type="InterPro" id="IPR003593">
    <property type="entry name" value="AAA+_ATPase"/>
</dbReference>
<keyword evidence="6 10" id="KW-0067">ATP-binding</keyword>
<comment type="similarity">
    <text evidence="2">Belongs to the ABC transporter superfamily.</text>
</comment>
<keyword evidence="4" id="KW-1003">Cell membrane</keyword>
<dbReference type="PIRSF" id="PIRSF039085">
    <property type="entry name" value="ABC_ATPase_HisP"/>
    <property type="match status" value="1"/>
</dbReference>
<evidence type="ECO:0000256" key="5">
    <source>
        <dbReference type="ARBA" id="ARBA00022741"/>
    </source>
</evidence>
<dbReference type="Proteomes" id="UP000555728">
    <property type="component" value="Unassembled WGS sequence"/>
</dbReference>
<comment type="subcellular location">
    <subcellularLocation>
        <location evidence="1">Cell membrane</location>
        <topology evidence="1">Peripheral membrane protein</topology>
    </subcellularLocation>
</comment>
<comment type="caution">
    <text evidence="10">The sequence shown here is derived from an EMBL/GenBank/DDBJ whole genome shotgun (WGS) entry which is preliminary data.</text>
</comment>
<evidence type="ECO:0000256" key="3">
    <source>
        <dbReference type="ARBA" id="ARBA00022448"/>
    </source>
</evidence>
<evidence type="ECO:0000256" key="6">
    <source>
        <dbReference type="ARBA" id="ARBA00022840"/>
    </source>
</evidence>
<accession>A0A7W6WK34</accession>
<dbReference type="InterPro" id="IPR003439">
    <property type="entry name" value="ABC_transporter-like_ATP-bd"/>
</dbReference>
<name>A0A7W6WK34_9PROT</name>
<dbReference type="GO" id="GO:0016887">
    <property type="term" value="F:ATP hydrolysis activity"/>
    <property type="evidence" value="ECO:0007669"/>
    <property type="project" value="InterPro"/>
</dbReference>
<organism evidence="10 11">
    <name type="scientific">Roseospira goensis</name>
    <dbReference type="NCBI Taxonomy" id="391922"/>
    <lineage>
        <taxon>Bacteria</taxon>
        <taxon>Pseudomonadati</taxon>
        <taxon>Pseudomonadota</taxon>
        <taxon>Alphaproteobacteria</taxon>
        <taxon>Rhodospirillales</taxon>
        <taxon>Rhodospirillaceae</taxon>
        <taxon>Roseospira</taxon>
    </lineage>
</organism>
<dbReference type="CDD" id="cd03262">
    <property type="entry name" value="ABC_HisP_GlnQ"/>
    <property type="match status" value="1"/>
</dbReference>
<evidence type="ECO:0000313" key="10">
    <source>
        <dbReference type="EMBL" id="MBB4285720.1"/>
    </source>
</evidence>
<evidence type="ECO:0000256" key="1">
    <source>
        <dbReference type="ARBA" id="ARBA00004202"/>
    </source>
</evidence>
<keyword evidence="5" id="KW-0547">Nucleotide-binding</keyword>
<evidence type="ECO:0000313" key="11">
    <source>
        <dbReference type="Proteomes" id="UP000555728"/>
    </source>
</evidence>
<keyword evidence="7" id="KW-0029">Amino-acid transport</keyword>
<dbReference type="PROSITE" id="PS00211">
    <property type="entry name" value="ABC_TRANSPORTER_1"/>
    <property type="match status" value="1"/>
</dbReference>
<feature type="domain" description="ABC transporter" evidence="9">
    <location>
        <begin position="9"/>
        <end position="241"/>
    </location>
</feature>
<dbReference type="InterPro" id="IPR027417">
    <property type="entry name" value="P-loop_NTPase"/>
</dbReference>
<evidence type="ECO:0000256" key="4">
    <source>
        <dbReference type="ARBA" id="ARBA00022475"/>
    </source>
</evidence>
<dbReference type="PROSITE" id="PS50893">
    <property type="entry name" value="ABC_TRANSPORTER_2"/>
    <property type="match status" value="1"/>
</dbReference>
<keyword evidence="11" id="KW-1185">Reference proteome</keyword>
<dbReference type="AlphaFoldDB" id="A0A7W6WK34"/>
<proteinExistence type="inferred from homology"/>
<dbReference type="EMBL" id="JACIGI010000009">
    <property type="protein sequence ID" value="MBB4285720.1"/>
    <property type="molecule type" value="Genomic_DNA"/>
</dbReference>
<evidence type="ECO:0000256" key="7">
    <source>
        <dbReference type="ARBA" id="ARBA00022970"/>
    </source>
</evidence>
<dbReference type="InterPro" id="IPR030679">
    <property type="entry name" value="ABC_ATPase_HisP-typ"/>
</dbReference>
<evidence type="ECO:0000256" key="2">
    <source>
        <dbReference type="ARBA" id="ARBA00005417"/>
    </source>
</evidence>
<evidence type="ECO:0000259" key="9">
    <source>
        <dbReference type="PROSITE" id="PS50893"/>
    </source>
</evidence>
<sequence>MTKSDEEVLRVEDLHKRYGDHAVLRGVSLTLTRGEAKVVMGSSGTGKSTLLRCINHLSPPDAGRVLLEGQPLTPATLNAMRRHIAFVFQDFNLFTHLKVIDNVRLGQRRILKRSKAAATERAMQELERVGLADRAHYYPAQLSGGQQQRASIARALAMDPKVILFDEPTSALDPELTGEVVTVMKQLASEGMTMLVVSHEVGFARTAADEIVFMDGGTIVEQGPPSTLFANPAHERTRAFLKVITHQESA</sequence>
<dbReference type="GO" id="GO:0005524">
    <property type="term" value="F:ATP binding"/>
    <property type="evidence" value="ECO:0007669"/>
    <property type="project" value="UniProtKB-KW"/>
</dbReference>
<dbReference type="Pfam" id="PF00005">
    <property type="entry name" value="ABC_tran"/>
    <property type="match status" value="1"/>
</dbReference>
<dbReference type="Gene3D" id="3.40.50.300">
    <property type="entry name" value="P-loop containing nucleotide triphosphate hydrolases"/>
    <property type="match status" value="1"/>
</dbReference>
<protein>
    <submittedName>
        <fullName evidence="10">Polar amino acid transport system ATP-binding protein</fullName>
    </submittedName>
</protein>
<reference evidence="10 11" key="1">
    <citation type="submission" date="2020-08" db="EMBL/GenBank/DDBJ databases">
        <title>Genome sequencing of Purple Non-Sulfur Bacteria from various extreme environments.</title>
        <authorList>
            <person name="Mayer M."/>
        </authorList>
    </citation>
    <scope>NUCLEOTIDE SEQUENCE [LARGE SCALE GENOMIC DNA]</scope>
    <source>
        <strain evidence="10 11">JA135</strain>
    </source>
</reference>
<dbReference type="SUPFAM" id="SSF52540">
    <property type="entry name" value="P-loop containing nucleoside triphosphate hydrolases"/>
    <property type="match status" value="1"/>
</dbReference>
<dbReference type="InterPro" id="IPR017871">
    <property type="entry name" value="ABC_transporter-like_CS"/>
</dbReference>
<dbReference type="RefSeq" id="WP_184433414.1">
    <property type="nucleotide sequence ID" value="NZ_JACIGI010000009.1"/>
</dbReference>
<gene>
    <name evidence="10" type="ORF">GGD88_001440</name>
</gene>
<dbReference type="GO" id="GO:0015424">
    <property type="term" value="F:ABC-type amino acid transporter activity"/>
    <property type="evidence" value="ECO:0007669"/>
    <property type="project" value="InterPro"/>
</dbReference>
<evidence type="ECO:0000256" key="8">
    <source>
        <dbReference type="ARBA" id="ARBA00023136"/>
    </source>
</evidence>